<evidence type="ECO:0000256" key="1">
    <source>
        <dbReference type="SAM" id="Phobius"/>
    </source>
</evidence>
<reference evidence="2" key="2">
    <citation type="submission" date="2021-09" db="EMBL/GenBank/DDBJ databases">
        <authorList>
            <person name="Gilroy R."/>
        </authorList>
    </citation>
    <scope>NUCLEOTIDE SEQUENCE</scope>
    <source>
        <strain evidence="2">ChiBcolR7-4860</strain>
    </source>
</reference>
<evidence type="ECO:0000313" key="2">
    <source>
        <dbReference type="EMBL" id="HJG41661.1"/>
    </source>
</evidence>
<keyword evidence="1" id="KW-0812">Transmembrane</keyword>
<keyword evidence="1" id="KW-0472">Membrane</keyword>
<accession>A0A921LWH6</accession>
<keyword evidence="1" id="KW-1133">Transmembrane helix</keyword>
<organism evidence="2 3">
    <name type="scientific">Bifidobacterium pullorum subsp. gallinarum</name>
    <dbReference type="NCBI Taxonomy" id="78344"/>
    <lineage>
        <taxon>Bacteria</taxon>
        <taxon>Bacillati</taxon>
        <taxon>Actinomycetota</taxon>
        <taxon>Actinomycetes</taxon>
        <taxon>Bifidobacteriales</taxon>
        <taxon>Bifidobacteriaceae</taxon>
        <taxon>Bifidobacterium</taxon>
    </lineage>
</organism>
<protein>
    <recommendedName>
        <fullName evidence="4">Peptidoglycan-binding domain 1 protein</fullName>
    </recommendedName>
</protein>
<dbReference type="Proteomes" id="UP000786560">
    <property type="component" value="Unassembled WGS sequence"/>
</dbReference>
<evidence type="ECO:0000313" key="3">
    <source>
        <dbReference type="Proteomes" id="UP000786560"/>
    </source>
</evidence>
<dbReference type="RefSeq" id="WP_278711187.1">
    <property type="nucleotide sequence ID" value="NZ_DYUX01000015.1"/>
</dbReference>
<sequence length="377" mass="38704">MGLNTHNNRKESEVRRAAVSPSVIAVMAVIVLAVGMTGGLLLAWRPVPDSLQPASTDDRTVAAVQDTYDDARTVDITVHTGASQTIAATGSGMITATSCEPGAVVASGTAPLSIDETPQLALHTAVPTYRDLQSGMRGGDAQSLNDELRRLGYAAPVGDTMTWDTILAYNTLAYSVGAEPLTAENGWELPVGSYLWLPEVTVTVTSCPAAVGTTVNPGDGLIVTTATPGYAEAVMPDAGSFPGSRSLQIDGTAYPLVAPDGGGIMTITDTNLISAITSSSTYAQLLSERGGPEGMGADGGDITVSLPWTLDETATVWDVPPSALYDLEQADGCVVSDGEPVAVTVVASGLGRTKVVTQSAKSLGDVLVEGKGHPSCR</sequence>
<evidence type="ECO:0008006" key="4">
    <source>
        <dbReference type="Google" id="ProtNLM"/>
    </source>
</evidence>
<dbReference type="AlphaFoldDB" id="A0A921LWH6"/>
<name>A0A921LWH6_9BIFI</name>
<reference evidence="2" key="1">
    <citation type="journal article" date="2021" name="PeerJ">
        <title>Extensive microbial diversity within the chicken gut microbiome revealed by metagenomics and culture.</title>
        <authorList>
            <person name="Gilroy R."/>
            <person name="Ravi A."/>
            <person name="Getino M."/>
            <person name="Pursley I."/>
            <person name="Horton D.L."/>
            <person name="Alikhan N.F."/>
            <person name="Baker D."/>
            <person name="Gharbi K."/>
            <person name="Hall N."/>
            <person name="Watson M."/>
            <person name="Adriaenssens E.M."/>
            <person name="Foster-Nyarko E."/>
            <person name="Jarju S."/>
            <person name="Secka A."/>
            <person name="Antonio M."/>
            <person name="Oren A."/>
            <person name="Chaudhuri R.R."/>
            <person name="La Ragione R."/>
            <person name="Hildebrand F."/>
            <person name="Pallen M.J."/>
        </authorList>
    </citation>
    <scope>NUCLEOTIDE SEQUENCE</scope>
    <source>
        <strain evidence="2">ChiBcolR7-4860</strain>
    </source>
</reference>
<dbReference type="EMBL" id="DYUX01000015">
    <property type="protein sequence ID" value="HJG41661.1"/>
    <property type="molecule type" value="Genomic_DNA"/>
</dbReference>
<gene>
    <name evidence="2" type="ORF">K8U73_04640</name>
</gene>
<comment type="caution">
    <text evidence="2">The sequence shown here is derived from an EMBL/GenBank/DDBJ whole genome shotgun (WGS) entry which is preliminary data.</text>
</comment>
<proteinExistence type="predicted"/>
<feature type="transmembrane region" description="Helical" evidence="1">
    <location>
        <begin position="21"/>
        <end position="44"/>
    </location>
</feature>